<dbReference type="RefSeq" id="WP_123256741.1">
    <property type="nucleotide sequence ID" value="NZ_RBED01000137.1"/>
</dbReference>
<gene>
    <name evidence="2" type="ORF">D7003_17770</name>
</gene>
<name>A0A3N0BMK1_9MICC</name>
<accession>A0A3N0BMK1</accession>
<feature type="compositionally biased region" description="Basic and acidic residues" evidence="1">
    <location>
        <begin position="106"/>
        <end position="115"/>
    </location>
</feature>
<feature type="region of interest" description="Disordered" evidence="1">
    <location>
        <begin position="103"/>
        <end position="122"/>
    </location>
</feature>
<sequence length="141" mass="15917">MVDPDAAFLELHAQHARFLSPEHVAERLAIAERATQLGRLTGEDEVLASALLWRIDALFQLGRIVELSAEPPVLASIVQRMRDESRHARYAFIRATLLHPEGSSDATRERADRAPEIGTRAGDSCSLTQWRLTKRRRRLPD</sequence>
<evidence type="ECO:0000313" key="3">
    <source>
        <dbReference type="Proteomes" id="UP000273807"/>
    </source>
</evidence>
<dbReference type="AlphaFoldDB" id="A0A3N0BMK1"/>
<dbReference type="EMBL" id="RBED01000137">
    <property type="protein sequence ID" value="RNL49970.1"/>
    <property type="molecule type" value="Genomic_DNA"/>
</dbReference>
<organism evidence="2 3">
    <name type="scientific">Arthrobacter oryzae</name>
    <dbReference type="NCBI Taxonomy" id="409290"/>
    <lineage>
        <taxon>Bacteria</taxon>
        <taxon>Bacillati</taxon>
        <taxon>Actinomycetota</taxon>
        <taxon>Actinomycetes</taxon>
        <taxon>Micrococcales</taxon>
        <taxon>Micrococcaceae</taxon>
        <taxon>Arthrobacter</taxon>
    </lineage>
</organism>
<dbReference type="OrthoDB" id="3197423at2"/>
<proteinExistence type="predicted"/>
<dbReference type="Proteomes" id="UP000273807">
    <property type="component" value="Unassembled WGS sequence"/>
</dbReference>
<comment type="caution">
    <text evidence="2">The sequence shown here is derived from an EMBL/GenBank/DDBJ whole genome shotgun (WGS) entry which is preliminary data.</text>
</comment>
<reference evidence="2 3" key="1">
    <citation type="submission" date="2018-10" db="EMBL/GenBank/DDBJ databases">
        <title>Genome sequencing of Arthrobacter oryzae TNB02.</title>
        <authorList>
            <person name="Cho Y.-J."/>
            <person name="Cho A."/>
            <person name="Kim O.-S."/>
        </authorList>
    </citation>
    <scope>NUCLEOTIDE SEQUENCE [LARGE SCALE GENOMIC DNA]</scope>
    <source>
        <strain evidence="2 3">TNB02</strain>
    </source>
</reference>
<evidence type="ECO:0000313" key="2">
    <source>
        <dbReference type="EMBL" id="RNL49970.1"/>
    </source>
</evidence>
<keyword evidence="3" id="KW-1185">Reference proteome</keyword>
<protein>
    <submittedName>
        <fullName evidence="2">Uncharacterized protein</fullName>
    </submittedName>
</protein>
<evidence type="ECO:0000256" key="1">
    <source>
        <dbReference type="SAM" id="MobiDB-lite"/>
    </source>
</evidence>